<comment type="caution">
    <text evidence="2">The sequence shown here is derived from an EMBL/GenBank/DDBJ whole genome shotgun (WGS) entry which is preliminary data.</text>
</comment>
<feature type="transmembrane region" description="Helical" evidence="1">
    <location>
        <begin position="12"/>
        <end position="31"/>
    </location>
</feature>
<keyword evidence="1" id="KW-0472">Membrane</keyword>
<keyword evidence="1" id="KW-0812">Transmembrane</keyword>
<dbReference type="Proteomes" id="UP000284562">
    <property type="component" value="Unassembled WGS sequence"/>
</dbReference>
<feature type="transmembrane region" description="Helical" evidence="1">
    <location>
        <begin position="116"/>
        <end position="141"/>
    </location>
</feature>
<feature type="transmembrane region" description="Helical" evidence="1">
    <location>
        <begin position="51"/>
        <end position="73"/>
    </location>
</feature>
<feature type="transmembrane region" description="Helical" evidence="1">
    <location>
        <begin position="94"/>
        <end position="110"/>
    </location>
</feature>
<accession>A0AA92V706</accession>
<gene>
    <name evidence="2" type="ORF">DW064_09905</name>
</gene>
<evidence type="ECO:0000313" key="3">
    <source>
        <dbReference type="Proteomes" id="UP000284562"/>
    </source>
</evidence>
<proteinExistence type="predicted"/>
<dbReference type="EMBL" id="QRNN01000038">
    <property type="protein sequence ID" value="RHK47936.1"/>
    <property type="molecule type" value="Genomic_DNA"/>
</dbReference>
<reference evidence="2 3" key="1">
    <citation type="submission" date="2018-08" db="EMBL/GenBank/DDBJ databases">
        <title>A genome reference for cultivated species of the human gut microbiota.</title>
        <authorList>
            <person name="Zou Y."/>
            <person name="Xue W."/>
            <person name="Luo G."/>
        </authorList>
    </citation>
    <scope>NUCLEOTIDE SEQUENCE [LARGE SCALE GENOMIC DNA]</scope>
    <source>
        <strain evidence="2 3">AF43-2</strain>
    </source>
</reference>
<sequence>MGLFRLVFILQSYLLLIFIYLLNHSITIGTILKNLGIESDQVALPDLPNWISYIVYLLLVLVTSKLMLLWVPLLKDSIEVKSENIDKIYPASESFLPTFFAYVFLGLSINNWTSLFFVYVALGIFCLCSEMYLYNPLFYIFQYRFYYVEMKSGSKILVMSKYIFQLGHKKNFTRLKKINDFSFIDLNDD</sequence>
<evidence type="ECO:0000256" key="1">
    <source>
        <dbReference type="SAM" id="Phobius"/>
    </source>
</evidence>
<dbReference type="AlphaFoldDB" id="A0AA92V706"/>
<keyword evidence="1" id="KW-1133">Transmembrane helix</keyword>
<protein>
    <submittedName>
        <fullName evidence="2">Uncharacterized protein</fullName>
    </submittedName>
</protein>
<organism evidence="2 3">
    <name type="scientific">Segatella copri</name>
    <dbReference type="NCBI Taxonomy" id="165179"/>
    <lineage>
        <taxon>Bacteria</taxon>
        <taxon>Pseudomonadati</taxon>
        <taxon>Bacteroidota</taxon>
        <taxon>Bacteroidia</taxon>
        <taxon>Bacteroidales</taxon>
        <taxon>Prevotellaceae</taxon>
        <taxon>Segatella</taxon>
    </lineage>
</organism>
<name>A0AA92V706_9BACT</name>
<evidence type="ECO:0000313" key="2">
    <source>
        <dbReference type="EMBL" id="RHK47936.1"/>
    </source>
</evidence>